<accession>A0AA91T3R5</accession>
<dbReference type="Gene3D" id="1.25.40.10">
    <property type="entry name" value="Tetratricopeptide repeat domain"/>
    <property type="match status" value="1"/>
</dbReference>
<evidence type="ECO:0000313" key="8">
    <source>
        <dbReference type="Proteomes" id="UP000195602"/>
    </source>
</evidence>
<dbReference type="EMBL" id="LYUB02000002">
    <property type="protein sequence ID" value="OVF10531.1"/>
    <property type="molecule type" value="Genomic_DNA"/>
</dbReference>
<dbReference type="GO" id="GO:0034388">
    <property type="term" value="C:Pwp2p-containing subcomplex of 90S preribosome"/>
    <property type="evidence" value="ECO:0007669"/>
    <property type="project" value="TreeGrafter"/>
</dbReference>
<dbReference type="InterPro" id="IPR011990">
    <property type="entry name" value="TPR-like_helical_dom_sf"/>
</dbReference>
<dbReference type="SMART" id="SM00386">
    <property type="entry name" value="HAT"/>
    <property type="match status" value="3"/>
</dbReference>
<evidence type="ECO:0000259" key="6">
    <source>
        <dbReference type="Pfam" id="PF08640"/>
    </source>
</evidence>
<dbReference type="InterPro" id="IPR013949">
    <property type="entry name" value="Utp6"/>
</dbReference>
<dbReference type="PANTHER" id="PTHR23271:SF1">
    <property type="entry name" value="U3 SMALL NUCLEOLAR RNA-ASSOCIATED PROTEIN 6 HOMOLOG"/>
    <property type="match status" value="1"/>
</dbReference>
<comment type="caution">
    <text evidence="7">The sequence shown here is derived from an EMBL/GenBank/DDBJ whole genome shotgun (WGS) entry which is preliminary data.</text>
</comment>
<dbReference type="SUPFAM" id="SSF48452">
    <property type="entry name" value="TPR-like"/>
    <property type="match status" value="1"/>
</dbReference>
<dbReference type="GO" id="GO:0030515">
    <property type="term" value="F:snoRNA binding"/>
    <property type="evidence" value="ECO:0007669"/>
    <property type="project" value="InterPro"/>
</dbReference>
<evidence type="ECO:0000256" key="5">
    <source>
        <dbReference type="ARBA" id="ARBA00023242"/>
    </source>
</evidence>
<sequence length="418" mass="48712">MASKIRYYLEQSVPELDDLKKKGLFDQKEITMIMRRRTDFEHRIQGRGCKPRDFLKYSDFEINLEKLRAKRYSRLKKAGTLDTKPSISDWAGFRRIIFVFDRAVKRFPGDIGLWAKYIQFVKEKDAVKVVYRVYAKLLSLQPRNVEAWLSAAKYEFEVNANAKGARELYQRALKLNPESQKLWMSYIQFELTYVSKLLARRKVLGLLTEKQQQDDLQAQEKKLEKRKAKTINGIEDNDDMISLEDDPEQMKAQLEQLPEADMNVLGNPDTNPVLRGEVALAVFDMCVPELLKEVAKTMRQDKIFELVEDFFAVVDKFENLSRDHLYLHGLSYLQEHCDDRTRVALVDVKMPLRNVLVTDPDFAEALQLSVNKFNAYKKKLSENREKFTAPYIAFLNQYVETAPENVAGLLKAIIQKCQ</sequence>
<proteinExistence type="inferred from homology"/>
<comment type="similarity">
    <text evidence="2">Belongs to the UTP6 family.</text>
</comment>
<keyword evidence="3" id="KW-0698">rRNA processing</keyword>
<keyword evidence="5" id="KW-0539">Nucleus</keyword>
<evidence type="ECO:0000313" key="7">
    <source>
        <dbReference type="EMBL" id="OVF10531.1"/>
    </source>
</evidence>
<evidence type="ECO:0000256" key="1">
    <source>
        <dbReference type="ARBA" id="ARBA00004604"/>
    </source>
</evidence>
<dbReference type="PANTHER" id="PTHR23271">
    <property type="entry name" value="HEPATOCELLULAR CARCINOMA-ASSOCIATED ANTIGEN 66"/>
    <property type="match status" value="1"/>
</dbReference>
<dbReference type="Proteomes" id="UP000195602">
    <property type="component" value="Unassembled WGS sequence"/>
</dbReference>
<dbReference type="GO" id="GO:0032040">
    <property type="term" value="C:small-subunit processome"/>
    <property type="evidence" value="ECO:0007669"/>
    <property type="project" value="TreeGrafter"/>
</dbReference>
<reference evidence="7 8" key="1">
    <citation type="submission" date="2017-04" db="EMBL/GenBank/DDBJ databases">
        <title>Draft genome of the yeast Clavispora lusitaniae type strain CBS 6936.</title>
        <authorList>
            <person name="Durrens P."/>
            <person name="Klopp C."/>
            <person name="Biteau N."/>
            <person name="Fitton-Ouhabi V."/>
            <person name="Dementhon K."/>
            <person name="Accoceberry I."/>
            <person name="Sherman D.J."/>
            <person name="Noel T."/>
        </authorList>
    </citation>
    <scope>NUCLEOTIDE SEQUENCE [LARGE SCALE GENOMIC DNA]</scope>
    <source>
        <strain evidence="7 8">CBS 6936</strain>
    </source>
</reference>
<dbReference type="InterPro" id="IPR003107">
    <property type="entry name" value="HAT"/>
</dbReference>
<dbReference type="GO" id="GO:0000462">
    <property type="term" value="P:maturation of SSU-rRNA from tricistronic rRNA transcript (SSU-rRNA, 5.8S rRNA, LSU-rRNA)"/>
    <property type="evidence" value="ECO:0007669"/>
    <property type="project" value="InterPro"/>
</dbReference>
<organism evidence="7 8">
    <name type="scientific">Clavispora lusitaniae</name>
    <name type="common">Candida lusitaniae</name>
    <dbReference type="NCBI Taxonomy" id="36911"/>
    <lineage>
        <taxon>Eukaryota</taxon>
        <taxon>Fungi</taxon>
        <taxon>Dikarya</taxon>
        <taxon>Ascomycota</taxon>
        <taxon>Saccharomycotina</taxon>
        <taxon>Pichiomycetes</taxon>
        <taxon>Metschnikowiaceae</taxon>
        <taxon>Clavispora</taxon>
    </lineage>
</organism>
<name>A0AA91T3R5_CLALS</name>
<dbReference type="InterPro" id="IPR055347">
    <property type="entry name" value="UTP6_N"/>
</dbReference>
<dbReference type="KEGG" id="clus:A9F13_02g03586"/>
<dbReference type="AlphaFoldDB" id="A0AA91T3R5"/>
<protein>
    <submittedName>
        <fullName evidence="7">SnoRNA-binding rRNA-processing protein</fullName>
    </submittedName>
</protein>
<gene>
    <name evidence="7" type="ORF">A9F13_02g03586</name>
</gene>
<comment type="subcellular location">
    <subcellularLocation>
        <location evidence="1">Nucleus</location>
        <location evidence="1">Nucleolus</location>
    </subcellularLocation>
</comment>
<evidence type="ECO:0000256" key="3">
    <source>
        <dbReference type="ARBA" id="ARBA00022552"/>
    </source>
</evidence>
<dbReference type="Pfam" id="PF08640">
    <property type="entry name" value="U3_assoc_6"/>
    <property type="match status" value="1"/>
</dbReference>
<feature type="domain" description="U3 small nucleolar RNA-associated protein 6 N-terminal" evidence="6">
    <location>
        <begin position="9"/>
        <end position="94"/>
    </location>
</feature>
<evidence type="ECO:0000256" key="2">
    <source>
        <dbReference type="ARBA" id="ARBA00010734"/>
    </source>
</evidence>
<evidence type="ECO:0000256" key="4">
    <source>
        <dbReference type="ARBA" id="ARBA00022737"/>
    </source>
</evidence>
<keyword evidence="4" id="KW-0677">Repeat</keyword>
<dbReference type="Pfam" id="PF23240">
    <property type="entry name" value="HAT_PRP39_N"/>
    <property type="match status" value="1"/>
</dbReference>